<keyword evidence="4 5" id="KW-0472">Membrane</keyword>
<evidence type="ECO:0000256" key="3">
    <source>
        <dbReference type="ARBA" id="ARBA00022989"/>
    </source>
</evidence>
<keyword evidence="7" id="KW-1185">Reference proteome</keyword>
<accession>T0REV4</accession>
<feature type="transmembrane region" description="Helical" evidence="5">
    <location>
        <begin position="252"/>
        <end position="278"/>
    </location>
</feature>
<dbReference type="AlphaFoldDB" id="T0REV4"/>
<dbReference type="PANTHER" id="PTHR43243:SF11">
    <property type="entry name" value="AMINO ACID PERMEASE_ SLC12A DOMAIN-CONTAINING PROTEIN"/>
    <property type="match status" value="1"/>
</dbReference>
<dbReference type="VEuPathDB" id="FungiDB:SDRG_13994"/>
<dbReference type="RefSeq" id="XP_008618316.1">
    <property type="nucleotide sequence ID" value="XM_008620094.1"/>
</dbReference>
<evidence type="ECO:0000313" key="6">
    <source>
        <dbReference type="EMBL" id="EQC28167.1"/>
    </source>
</evidence>
<dbReference type="OrthoDB" id="1718410at2759"/>
<keyword evidence="3 5" id="KW-1133">Transmembrane helix</keyword>
<evidence type="ECO:0008006" key="8">
    <source>
        <dbReference type="Google" id="ProtNLM"/>
    </source>
</evidence>
<reference evidence="6 7" key="1">
    <citation type="submission" date="2012-04" db="EMBL/GenBank/DDBJ databases">
        <title>The Genome Sequence of Saprolegnia declina VS20.</title>
        <authorList>
            <consortium name="The Broad Institute Genome Sequencing Platform"/>
            <person name="Russ C."/>
            <person name="Nusbaum C."/>
            <person name="Tyler B."/>
            <person name="van West P."/>
            <person name="Dieguez-Uribeondo J."/>
            <person name="de Bruijn I."/>
            <person name="Tripathy S."/>
            <person name="Jiang R."/>
            <person name="Young S.K."/>
            <person name="Zeng Q."/>
            <person name="Gargeya S."/>
            <person name="Fitzgerald M."/>
            <person name="Haas B."/>
            <person name="Abouelleil A."/>
            <person name="Alvarado L."/>
            <person name="Arachchi H.M."/>
            <person name="Berlin A."/>
            <person name="Chapman S.B."/>
            <person name="Goldberg J."/>
            <person name="Griggs A."/>
            <person name="Gujja S."/>
            <person name="Hansen M."/>
            <person name="Howarth C."/>
            <person name="Imamovic A."/>
            <person name="Larimer J."/>
            <person name="McCowen C."/>
            <person name="Montmayeur A."/>
            <person name="Murphy C."/>
            <person name="Neiman D."/>
            <person name="Pearson M."/>
            <person name="Priest M."/>
            <person name="Roberts A."/>
            <person name="Saif S."/>
            <person name="Shea T."/>
            <person name="Sisk P."/>
            <person name="Sykes S."/>
            <person name="Wortman J."/>
            <person name="Nusbaum C."/>
            <person name="Birren B."/>
        </authorList>
    </citation>
    <scope>NUCLEOTIDE SEQUENCE [LARGE SCALE GENOMIC DNA]</scope>
    <source>
        <strain evidence="6 7">VS20</strain>
    </source>
</reference>
<keyword evidence="2 5" id="KW-0812">Transmembrane</keyword>
<dbReference type="Proteomes" id="UP000030762">
    <property type="component" value="Unassembled WGS sequence"/>
</dbReference>
<feature type="transmembrane region" description="Helical" evidence="5">
    <location>
        <begin position="207"/>
        <end position="232"/>
    </location>
</feature>
<dbReference type="GeneID" id="19954721"/>
<dbReference type="Pfam" id="PF13520">
    <property type="entry name" value="AA_permease_2"/>
    <property type="match status" value="1"/>
</dbReference>
<dbReference type="EMBL" id="JH767197">
    <property type="protein sequence ID" value="EQC28167.1"/>
    <property type="molecule type" value="Genomic_DNA"/>
</dbReference>
<feature type="transmembrane region" description="Helical" evidence="5">
    <location>
        <begin position="395"/>
        <end position="415"/>
    </location>
</feature>
<name>T0REV4_SAPDV</name>
<feature type="transmembrane region" description="Helical" evidence="5">
    <location>
        <begin position="181"/>
        <end position="200"/>
    </location>
</feature>
<feature type="transmembrane region" description="Helical" evidence="5">
    <location>
        <begin position="457"/>
        <end position="477"/>
    </location>
</feature>
<dbReference type="PANTHER" id="PTHR43243">
    <property type="entry name" value="INNER MEMBRANE TRANSPORTER YGJI-RELATED"/>
    <property type="match status" value="1"/>
</dbReference>
<proteinExistence type="predicted"/>
<dbReference type="Gene3D" id="1.20.1740.10">
    <property type="entry name" value="Amino acid/polyamine transporter I"/>
    <property type="match status" value="1"/>
</dbReference>
<evidence type="ECO:0000256" key="1">
    <source>
        <dbReference type="ARBA" id="ARBA00004141"/>
    </source>
</evidence>
<dbReference type="STRING" id="1156394.T0REV4"/>
<evidence type="ECO:0000256" key="4">
    <source>
        <dbReference type="ARBA" id="ARBA00023136"/>
    </source>
</evidence>
<sequence>MSGYQAAPTPGHKLTLFTGLDQLQHQQSPPEALSFGTTASSMYNRKADTIRPPLDDLVDIRAKLNARAKHLLSEWPSTALCGNDIMSSVLYSAGLVALKAGNLAPVCMVMVSFVLYMYRFIYEEVVTAIPINGGSYNCLLNTTSKRFASVAAVLSILSYTATAVVSGTSACYYLQFVVPELPVVSTTVGLLGAFALLFFLGLSESAVVALVIFVFHIITLSILAVASLVYTIQHPTILTENWNAPYPQVDFVGSVVDGTVGTALFFGFAASMLGVTGYETSANFVEHQQPGIFRKTMRNMWVFSSIFNIVLSILSMGVLPLYGPNGLIHNANTALANMGLVAGGEWLKWLVCVDAFCVLSGAVLTAYVGGNGLLRRLSTDRVLPRFLSRKNAWRGTTHWIILSFFFLTSSLVWLLDGDNVILGGVYTYSFLSMMFLFAVGCMVLKVKRQHIPRDVRAPWWVCLGGALCIFVGYLGIVLGDPSVLAYFFYYVLGIALVVFTMLGRVAILRCCVFLVNVVTDTGAKPTDTDDVAMLTVYHNRQHHVLGDHGDDDDDNEDFERETHACATALIRTIKRVKAQEYFFFIKTPDLKLMNKVTLYVRENELTSRLRFVFVYPEPTEDALRTIATLKERVEVIDNLYTKIKMDVLTVRGWFEPAVIVWLSKEFNLPPNMMFIKQPTNSISHKVVRRGVRVITG</sequence>
<feature type="transmembrane region" description="Helical" evidence="5">
    <location>
        <begin position="421"/>
        <end position="445"/>
    </location>
</feature>
<dbReference type="InterPro" id="IPR002293">
    <property type="entry name" value="AA/rel_permease1"/>
</dbReference>
<feature type="transmembrane region" description="Helical" evidence="5">
    <location>
        <begin position="299"/>
        <end position="322"/>
    </location>
</feature>
<dbReference type="OMA" id="APYPQVD"/>
<feature type="transmembrane region" description="Helical" evidence="5">
    <location>
        <begin position="483"/>
        <end position="502"/>
    </location>
</feature>
<organism evidence="6 7">
    <name type="scientific">Saprolegnia diclina (strain VS20)</name>
    <dbReference type="NCBI Taxonomy" id="1156394"/>
    <lineage>
        <taxon>Eukaryota</taxon>
        <taxon>Sar</taxon>
        <taxon>Stramenopiles</taxon>
        <taxon>Oomycota</taxon>
        <taxon>Saprolegniomycetes</taxon>
        <taxon>Saprolegniales</taxon>
        <taxon>Saprolegniaceae</taxon>
        <taxon>Saprolegnia</taxon>
    </lineage>
</organism>
<dbReference type="GO" id="GO:0015171">
    <property type="term" value="F:amino acid transmembrane transporter activity"/>
    <property type="evidence" value="ECO:0007669"/>
    <property type="project" value="TreeGrafter"/>
</dbReference>
<evidence type="ECO:0000256" key="2">
    <source>
        <dbReference type="ARBA" id="ARBA00022692"/>
    </source>
</evidence>
<evidence type="ECO:0000313" key="7">
    <source>
        <dbReference type="Proteomes" id="UP000030762"/>
    </source>
</evidence>
<evidence type="ECO:0000256" key="5">
    <source>
        <dbReference type="SAM" id="Phobius"/>
    </source>
</evidence>
<protein>
    <recommendedName>
        <fullName evidence="8">Amino acid permease/ SLC12A domain-containing protein</fullName>
    </recommendedName>
</protein>
<comment type="subcellular location">
    <subcellularLocation>
        <location evidence="1">Membrane</location>
        <topology evidence="1">Multi-pass membrane protein</topology>
    </subcellularLocation>
</comment>
<dbReference type="eggNOG" id="ENOG502QT3M">
    <property type="taxonomic scope" value="Eukaryota"/>
</dbReference>
<feature type="transmembrane region" description="Helical" evidence="5">
    <location>
        <begin position="150"/>
        <end position="175"/>
    </location>
</feature>
<feature type="transmembrane region" description="Helical" evidence="5">
    <location>
        <begin position="346"/>
        <end position="374"/>
    </location>
</feature>
<dbReference type="GO" id="GO:0016020">
    <property type="term" value="C:membrane"/>
    <property type="evidence" value="ECO:0007669"/>
    <property type="project" value="UniProtKB-SubCell"/>
</dbReference>
<gene>
    <name evidence="6" type="ORF">SDRG_13994</name>
</gene>
<feature type="transmembrane region" description="Helical" evidence="5">
    <location>
        <begin position="96"/>
        <end position="118"/>
    </location>
</feature>
<dbReference type="InParanoid" id="T0REV4"/>